<evidence type="ECO:0000256" key="3">
    <source>
        <dbReference type="PROSITE-ProRule" id="PRU00023"/>
    </source>
</evidence>
<feature type="domain" description="Caspase family p10" evidence="7">
    <location>
        <begin position="741"/>
        <end position="801"/>
    </location>
</feature>
<organism evidence="9 10">
    <name type="scientific">Homarus americanus</name>
    <name type="common">American lobster</name>
    <dbReference type="NCBI Taxonomy" id="6706"/>
    <lineage>
        <taxon>Eukaryota</taxon>
        <taxon>Metazoa</taxon>
        <taxon>Ecdysozoa</taxon>
        <taxon>Arthropoda</taxon>
        <taxon>Crustacea</taxon>
        <taxon>Multicrustacea</taxon>
        <taxon>Malacostraca</taxon>
        <taxon>Eumalacostraca</taxon>
        <taxon>Eucarida</taxon>
        <taxon>Decapoda</taxon>
        <taxon>Pleocyemata</taxon>
        <taxon>Astacidea</taxon>
        <taxon>Nephropoidea</taxon>
        <taxon>Nephropidae</taxon>
        <taxon>Homarus</taxon>
    </lineage>
</organism>
<dbReference type="InterPro" id="IPR000225">
    <property type="entry name" value="Armadillo"/>
</dbReference>
<dbReference type="SMART" id="SM00248">
    <property type="entry name" value="ANK"/>
    <property type="match status" value="3"/>
</dbReference>
<evidence type="ECO:0000259" key="8">
    <source>
        <dbReference type="PROSITE" id="PS50208"/>
    </source>
</evidence>
<evidence type="ECO:0000313" key="9">
    <source>
        <dbReference type="EMBL" id="KAG7167638.1"/>
    </source>
</evidence>
<feature type="compositionally biased region" description="Polar residues" evidence="6">
    <location>
        <begin position="281"/>
        <end position="304"/>
    </location>
</feature>
<name>A0A8J5K6M1_HOMAM</name>
<dbReference type="OrthoDB" id="7537227at2759"/>
<protein>
    <submittedName>
        <fullName evidence="9">Importin subunit alpha-5-like 2</fullName>
    </submittedName>
</protein>
<dbReference type="InterPro" id="IPR002110">
    <property type="entry name" value="Ankyrin_rpt"/>
</dbReference>
<feature type="repeat" description="ARM" evidence="4">
    <location>
        <begin position="104"/>
        <end position="132"/>
    </location>
</feature>
<evidence type="ECO:0000256" key="2">
    <source>
        <dbReference type="ARBA" id="ARBA00022927"/>
    </source>
</evidence>
<dbReference type="Proteomes" id="UP000747542">
    <property type="component" value="Unassembled WGS sequence"/>
</dbReference>
<dbReference type="GO" id="GO:0015031">
    <property type="term" value="P:protein transport"/>
    <property type="evidence" value="ECO:0007669"/>
    <property type="project" value="UniProtKB-KW"/>
</dbReference>
<comment type="similarity">
    <text evidence="5">Belongs to the peptidase C14A family.</text>
</comment>
<dbReference type="AlphaFoldDB" id="A0A8J5K6M1"/>
<proteinExistence type="inferred from homology"/>
<dbReference type="PROSITE" id="PS50088">
    <property type="entry name" value="ANK_REPEAT"/>
    <property type="match status" value="1"/>
</dbReference>
<dbReference type="GO" id="GO:0004197">
    <property type="term" value="F:cysteine-type endopeptidase activity"/>
    <property type="evidence" value="ECO:0007669"/>
    <property type="project" value="InterPro"/>
</dbReference>
<keyword evidence="2" id="KW-0653">Protein transport</keyword>
<dbReference type="PROSITE" id="PS50297">
    <property type="entry name" value="ANK_REP_REGION"/>
    <property type="match status" value="1"/>
</dbReference>
<keyword evidence="3" id="KW-0040">ANK repeat</keyword>
<dbReference type="InterPro" id="IPR001309">
    <property type="entry name" value="Pept_C14_p20"/>
</dbReference>
<dbReference type="GO" id="GO:0006508">
    <property type="term" value="P:proteolysis"/>
    <property type="evidence" value="ECO:0007669"/>
    <property type="project" value="InterPro"/>
</dbReference>
<comment type="caution">
    <text evidence="9">The sequence shown here is derived from an EMBL/GenBank/DDBJ whole genome shotgun (WGS) entry which is preliminary data.</text>
</comment>
<dbReference type="Pfam" id="PF00656">
    <property type="entry name" value="Peptidase_C14"/>
    <property type="match status" value="1"/>
</dbReference>
<evidence type="ECO:0000256" key="6">
    <source>
        <dbReference type="SAM" id="MobiDB-lite"/>
    </source>
</evidence>
<gene>
    <name evidence="9" type="primary">Kpna1-L2</name>
    <name evidence="9" type="ORF">Hamer_G019034</name>
</gene>
<feature type="region of interest" description="Disordered" evidence="6">
    <location>
        <begin position="269"/>
        <end position="326"/>
    </location>
</feature>
<evidence type="ECO:0000256" key="4">
    <source>
        <dbReference type="PROSITE-ProRule" id="PRU00259"/>
    </source>
</evidence>
<keyword evidence="10" id="KW-1185">Reference proteome</keyword>
<dbReference type="SMART" id="SM00185">
    <property type="entry name" value="ARM"/>
    <property type="match status" value="2"/>
</dbReference>
<dbReference type="EMBL" id="JAHLQT010021370">
    <property type="protein sequence ID" value="KAG7167638.1"/>
    <property type="molecule type" value="Genomic_DNA"/>
</dbReference>
<evidence type="ECO:0000313" key="10">
    <source>
        <dbReference type="Proteomes" id="UP000747542"/>
    </source>
</evidence>
<feature type="repeat" description="ARM" evidence="4">
    <location>
        <begin position="61"/>
        <end position="104"/>
    </location>
</feature>
<feature type="repeat" description="ANK" evidence="3">
    <location>
        <begin position="436"/>
        <end position="458"/>
    </location>
</feature>
<accession>A0A8J5K6M1</accession>
<dbReference type="InterPro" id="IPR011600">
    <property type="entry name" value="Pept_C14_caspase"/>
</dbReference>
<dbReference type="InterPro" id="IPR002138">
    <property type="entry name" value="Pept_C14_p10"/>
</dbReference>
<sequence length="826" mass="92435">MAPNTSQEAHHTFDEVKRVTSLMVAAQDNSDEDQLKVTRQLRILLTSPFYLQYINHVLQTLSLSRVVRLLDNDNNWELQNEAAWILCNIAAGNRLHTQAVVDAGAVPILIRLLSSQSTEVLITAVWALANVAGGSPANVNVILAEDIFTPLLQKIDMRHHTLGITVSWFLKNICQGKDPVPAFSQLVPCLPLICRLIFHTDDQVVDDACEAFVCFGVAHTHRFLAALHPTFCSRIADLHKSKPHRHSIAEAVKTLEKLEGMSDAHEKVTTTHDSADKQTYRQDSSPLSCSACTPGTPKNSSITKDFQKPAKRRSRNPSPVGVSTRTTAKIFRSSPDVCNKAAYRHRVIKTRASARKLFKIAPDHSAANIYQKQAEVFKAVEAGDLENVEELLHDTGPAVITAQTGCTLLHAAVANNQPHVVLFLLKLISPNIVNKEGQTPAHVAAMKGHTQVLRILLSDKELKHDKQDNCYMTYKELLAAPLFEAVLHWDANKIDELIKLGADPDYHVGRLVDGVLARELRVTTARQLAHALQRDAIVPMFPQRNTVDMKNNNCCKRSYELLIGDSPQLANTKKRVRVSPQVSIPDVYKMDTDPRGYVCVLNYSSFKDRPDLALEGSHSDVTNLTNVFSKMGYTGHAYTSLSAEKTKQVLTKVRDMEVLDHVGCAVFIISSHGIGNEKFLTGDMKLLTTEWVCDLFKDSECTRLKNKPKLFIFDFCCGFYQNKSHQVSIGKCRRVEEPLQDTMCLYSNGGDIMSYSINKEGTPFITALCRTLAHHAHHMEFGDLYRELLNEHTKTFSPSTPHLRNFSFKKKFYFSSVFHSDGEQPH</sequence>
<dbReference type="Pfam" id="PF12796">
    <property type="entry name" value="Ank_2"/>
    <property type="match status" value="1"/>
</dbReference>
<dbReference type="PROSITE" id="PS50207">
    <property type="entry name" value="CASPASE_P10"/>
    <property type="match status" value="1"/>
</dbReference>
<keyword evidence="1" id="KW-0813">Transport</keyword>
<reference evidence="9" key="1">
    <citation type="journal article" date="2021" name="Sci. Adv.">
        <title>The American lobster genome reveals insights on longevity, neural, and immune adaptations.</title>
        <authorList>
            <person name="Polinski J.M."/>
            <person name="Zimin A.V."/>
            <person name="Clark K.F."/>
            <person name="Kohn A.B."/>
            <person name="Sadowski N."/>
            <person name="Timp W."/>
            <person name="Ptitsyn A."/>
            <person name="Khanna P."/>
            <person name="Romanova D.Y."/>
            <person name="Williams P."/>
            <person name="Greenwood S.J."/>
            <person name="Moroz L.L."/>
            <person name="Walt D.R."/>
            <person name="Bodnar A.G."/>
        </authorList>
    </citation>
    <scope>NUCLEOTIDE SEQUENCE</scope>
    <source>
        <strain evidence="9">GMGI-L3</strain>
    </source>
</reference>
<dbReference type="InterPro" id="IPR015917">
    <property type="entry name" value="Pept_C14A"/>
</dbReference>
<dbReference type="PROSITE" id="PS50176">
    <property type="entry name" value="ARM_REPEAT"/>
    <property type="match status" value="2"/>
</dbReference>
<dbReference type="Pfam" id="PF00514">
    <property type="entry name" value="Arm"/>
    <property type="match status" value="1"/>
</dbReference>
<evidence type="ECO:0000256" key="1">
    <source>
        <dbReference type="ARBA" id="ARBA00022448"/>
    </source>
</evidence>
<evidence type="ECO:0000256" key="5">
    <source>
        <dbReference type="RuleBase" id="RU003971"/>
    </source>
</evidence>
<feature type="compositionally biased region" description="Basic and acidic residues" evidence="6">
    <location>
        <begin position="269"/>
        <end position="280"/>
    </location>
</feature>
<dbReference type="PROSITE" id="PS50208">
    <property type="entry name" value="CASPASE_P20"/>
    <property type="match status" value="1"/>
</dbReference>
<dbReference type="PANTHER" id="PTHR23316">
    <property type="entry name" value="IMPORTIN ALPHA"/>
    <property type="match status" value="1"/>
</dbReference>
<dbReference type="SMART" id="SM00115">
    <property type="entry name" value="CASc"/>
    <property type="match status" value="1"/>
</dbReference>
<evidence type="ECO:0000259" key="7">
    <source>
        <dbReference type="PROSITE" id="PS50207"/>
    </source>
</evidence>
<feature type="domain" description="Caspase family p20" evidence="8">
    <location>
        <begin position="594"/>
        <end position="720"/>
    </location>
</feature>